<dbReference type="EMBL" id="FPHC01000031">
    <property type="protein sequence ID" value="SFV53897.1"/>
    <property type="molecule type" value="Genomic_DNA"/>
</dbReference>
<gene>
    <name evidence="2" type="ORF">MNB_SV-6-79</name>
</gene>
<feature type="compositionally biased region" description="Low complexity" evidence="1">
    <location>
        <begin position="38"/>
        <end position="48"/>
    </location>
</feature>
<sequence>MSFNRLSLLKWLALPVATLIMTGCGSDAYVRDGGSSGSSGSSGTSGTSGTSGGSGAITITGIKPNPKYILSVCDDRVNPPITRLGVVDNVNNVVYAKVYYNVPSGSADYHTSGSGTLPDGQTVKFVADGTGLTGVGYMLGKVVVGDGSASASYTADCSKLDGNYYGIPLAEMPVVGTDDFQLRASAYVISDDGGEIYPPAVGPDGSFWLKHNLQADYVTVGNPYFNPDAVAGVDDIHAYGNLWQWGRKSDGHQLINHLDVYNATAVHPETTSSKSDIPASSVFIASDNDWRVHSNDLLWSPEELYGDNQICPNDWRLATDAEWFAINGGNDGNGINGSFQPPEFLHLSRAGQRVGSNGVVTGQGGVTDYWTSTVRNGHANALRFWGYGKNDSTFQSSAKANARPIRCRYGK</sequence>
<proteinExistence type="predicted"/>
<reference evidence="2" key="1">
    <citation type="submission" date="2016-10" db="EMBL/GenBank/DDBJ databases">
        <authorList>
            <person name="de Groot N.N."/>
        </authorList>
    </citation>
    <scope>NUCLEOTIDE SEQUENCE</scope>
</reference>
<protein>
    <recommendedName>
        <fullName evidence="3">Fibrobacter succinogenes major paralogous domain-containing protein</fullName>
    </recommendedName>
</protein>
<evidence type="ECO:0000256" key="1">
    <source>
        <dbReference type="SAM" id="MobiDB-lite"/>
    </source>
</evidence>
<name>A0A1W1BK53_9ZZZZ</name>
<evidence type="ECO:0008006" key="3">
    <source>
        <dbReference type="Google" id="ProtNLM"/>
    </source>
</evidence>
<evidence type="ECO:0000313" key="2">
    <source>
        <dbReference type="EMBL" id="SFV53897.1"/>
    </source>
</evidence>
<organism evidence="2">
    <name type="scientific">hydrothermal vent metagenome</name>
    <dbReference type="NCBI Taxonomy" id="652676"/>
    <lineage>
        <taxon>unclassified sequences</taxon>
        <taxon>metagenomes</taxon>
        <taxon>ecological metagenomes</taxon>
    </lineage>
</organism>
<accession>A0A1W1BK53</accession>
<feature type="region of interest" description="Disordered" evidence="1">
    <location>
        <begin position="32"/>
        <end position="56"/>
    </location>
</feature>
<dbReference type="AlphaFoldDB" id="A0A1W1BK53"/>
<dbReference type="PROSITE" id="PS51257">
    <property type="entry name" value="PROKAR_LIPOPROTEIN"/>
    <property type="match status" value="1"/>
</dbReference>